<dbReference type="Proteomes" id="UP000002640">
    <property type="component" value="Unassembled WGS sequence"/>
</dbReference>
<proteinExistence type="predicted"/>
<evidence type="ECO:0000313" key="2">
    <source>
        <dbReference type="Proteomes" id="UP000002640"/>
    </source>
</evidence>
<gene>
    <name evidence="1" type="ORF">PHYSODRAFT_336886</name>
</gene>
<dbReference type="InParanoid" id="G4ZWT6"/>
<dbReference type="AlphaFoldDB" id="G4ZWT6"/>
<dbReference type="RefSeq" id="XP_009532793.1">
    <property type="nucleotide sequence ID" value="XM_009534498.1"/>
</dbReference>
<dbReference type="EMBL" id="JH159157">
    <property type="protein sequence ID" value="EGZ12460.1"/>
    <property type="molecule type" value="Genomic_DNA"/>
</dbReference>
<keyword evidence="2" id="KW-1185">Reference proteome</keyword>
<protein>
    <submittedName>
        <fullName evidence="1">Uncharacterized protein</fullName>
    </submittedName>
</protein>
<name>G4ZWT6_PHYSP</name>
<dbReference type="GeneID" id="20647277"/>
<evidence type="ECO:0000313" key="1">
    <source>
        <dbReference type="EMBL" id="EGZ12460.1"/>
    </source>
</evidence>
<sequence length="405" mass="45285">MEQAPWKAFRVVEGETSRSHQLRVPAGSAVGDFCDQLAKRGLFPADLDVVDLKVFANRAKDSFEKYGADTMDPIIVKVPQVWFKIMKTDGHVTGEASVPLAEYKTIHHLQNALEAKYRSTHFAGVAANSLQVFNGSVGPLGVGLQIGSLGQPMEEALIVTVACTRGREETKEVADDNPAKRQRADIDRKWVWREEETVDSVQGGRMAFVNPDHAMGQLREFHERNYNRANAGLGGQMWAVPLVDNVLGIGKTRFGAEYIRRCQQLWAADPNQVDDSFLGTLSKCHTIHIQFSPMDLLDAESEFNFVKAVAAFVRHVCRVFELKYGGLPRALSPKSLEDRTSIYLVFAYLMLEVGPLLIVIDKIGAAFDTEKLDDAGKRECLKKFCINILQPIFSIHRLFFLNDRS</sequence>
<organism evidence="1 2">
    <name type="scientific">Phytophthora sojae (strain P6497)</name>
    <name type="common">Soybean stem and root rot agent</name>
    <name type="synonym">Phytophthora megasperma f. sp. glycines</name>
    <dbReference type="NCBI Taxonomy" id="1094619"/>
    <lineage>
        <taxon>Eukaryota</taxon>
        <taxon>Sar</taxon>
        <taxon>Stramenopiles</taxon>
        <taxon>Oomycota</taxon>
        <taxon>Peronosporomycetes</taxon>
        <taxon>Peronosporales</taxon>
        <taxon>Peronosporaceae</taxon>
        <taxon>Phytophthora</taxon>
    </lineage>
</organism>
<accession>G4ZWT6</accession>
<reference evidence="1 2" key="1">
    <citation type="journal article" date="2006" name="Science">
        <title>Phytophthora genome sequences uncover evolutionary origins and mechanisms of pathogenesis.</title>
        <authorList>
            <person name="Tyler B.M."/>
            <person name="Tripathy S."/>
            <person name="Zhang X."/>
            <person name="Dehal P."/>
            <person name="Jiang R.H."/>
            <person name="Aerts A."/>
            <person name="Arredondo F.D."/>
            <person name="Baxter L."/>
            <person name="Bensasson D."/>
            <person name="Beynon J.L."/>
            <person name="Chapman J."/>
            <person name="Damasceno C.M."/>
            <person name="Dorrance A.E."/>
            <person name="Dou D."/>
            <person name="Dickerman A.W."/>
            <person name="Dubchak I.L."/>
            <person name="Garbelotto M."/>
            <person name="Gijzen M."/>
            <person name="Gordon S.G."/>
            <person name="Govers F."/>
            <person name="Grunwald N.J."/>
            <person name="Huang W."/>
            <person name="Ivors K.L."/>
            <person name="Jones R.W."/>
            <person name="Kamoun S."/>
            <person name="Krampis K."/>
            <person name="Lamour K.H."/>
            <person name="Lee M.K."/>
            <person name="McDonald W.H."/>
            <person name="Medina M."/>
            <person name="Meijer H.J."/>
            <person name="Nordberg E.K."/>
            <person name="Maclean D.J."/>
            <person name="Ospina-Giraldo M.D."/>
            <person name="Morris P.F."/>
            <person name="Phuntumart V."/>
            <person name="Putnam N.H."/>
            <person name="Rash S."/>
            <person name="Rose J.K."/>
            <person name="Sakihama Y."/>
            <person name="Salamov A.A."/>
            <person name="Savidor A."/>
            <person name="Scheuring C.F."/>
            <person name="Smith B.M."/>
            <person name="Sobral B.W."/>
            <person name="Terry A."/>
            <person name="Torto-Alalibo T.A."/>
            <person name="Win J."/>
            <person name="Xu Z."/>
            <person name="Zhang H."/>
            <person name="Grigoriev I.V."/>
            <person name="Rokhsar D.S."/>
            <person name="Boore J.L."/>
        </authorList>
    </citation>
    <scope>NUCLEOTIDE SEQUENCE [LARGE SCALE GENOMIC DNA]</scope>
    <source>
        <strain evidence="1 2">P6497</strain>
    </source>
</reference>
<dbReference type="KEGG" id="psoj:PHYSODRAFT_336886"/>